<dbReference type="InterPro" id="IPR004394">
    <property type="entry name" value="Iojap/RsfS/C7orf30"/>
</dbReference>
<dbReference type="NCBIfam" id="TIGR00090">
    <property type="entry name" value="rsfS_iojap_ybeB"/>
    <property type="match status" value="1"/>
</dbReference>
<comment type="subcellular location">
    <subcellularLocation>
        <location evidence="1">Mitochondrion</location>
    </subcellularLocation>
</comment>
<dbReference type="InterPro" id="IPR043519">
    <property type="entry name" value="NT_sf"/>
</dbReference>
<organism evidence="4 5">
    <name type="scientific">Abrus precatorius</name>
    <name type="common">Indian licorice</name>
    <name type="synonym">Glycine abrus</name>
    <dbReference type="NCBI Taxonomy" id="3816"/>
    <lineage>
        <taxon>Eukaryota</taxon>
        <taxon>Viridiplantae</taxon>
        <taxon>Streptophyta</taxon>
        <taxon>Embryophyta</taxon>
        <taxon>Tracheophyta</taxon>
        <taxon>Spermatophyta</taxon>
        <taxon>Magnoliopsida</taxon>
        <taxon>eudicotyledons</taxon>
        <taxon>Gunneridae</taxon>
        <taxon>Pentapetalae</taxon>
        <taxon>rosids</taxon>
        <taxon>fabids</taxon>
        <taxon>Fabales</taxon>
        <taxon>Fabaceae</taxon>
        <taxon>Papilionoideae</taxon>
        <taxon>50 kb inversion clade</taxon>
        <taxon>NPAAA clade</taxon>
        <taxon>indigoferoid/millettioid clade</taxon>
        <taxon>Abreae</taxon>
        <taxon>Abrus</taxon>
    </lineage>
</organism>
<dbReference type="GeneID" id="113850389"/>
<dbReference type="GO" id="GO:0043023">
    <property type="term" value="F:ribosomal large subunit binding"/>
    <property type="evidence" value="ECO:0007669"/>
    <property type="project" value="TreeGrafter"/>
</dbReference>
<dbReference type="OrthoDB" id="21330at2759"/>
<sequence>MWTVLRTRSWLRYSSNSQALLQPWNLRFSSLTAVDGGDNRKCLLDLQEIENVLTDIKADDVKVIPVPKHCDWADFMVLATGRSSWHVKNIAQALIYKAKQKQRGVERMILPSVEGQAGGKWIVIDSGKVIVHALDEKARAYYNLEGLWTPGTIQNEPIEDLHKALVKVRRKNNSKKPAQKNA</sequence>
<keyword evidence="4" id="KW-1185">Reference proteome</keyword>
<dbReference type="GO" id="GO:0005739">
    <property type="term" value="C:mitochondrion"/>
    <property type="evidence" value="ECO:0007669"/>
    <property type="project" value="UniProtKB-SubCell"/>
</dbReference>
<evidence type="ECO:0000256" key="3">
    <source>
        <dbReference type="ARBA" id="ARBA00023128"/>
    </source>
</evidence>
<proteinExistence type="inferred from homology"/>
<dbReference type="KEGG" id="aprc:113850389"/>
<dbReference type="Pfam" id="PF02410">
    <property type="entry name" value="RsfS"/>
    <property type="match status" value="1"/>
</dbReference>
<evidence type="ECO:0000256" key="1">
    <source>
        <dbReference type="ARBA" id="ARBA00004173"/>
    </source>
</evidence>
<dbReference type="SUPFAM" id="SSF81301">
    <property type="entry name" value="Nucleotidyltransferase"/>
    <property type="match status" value="1"/>
</dbReference>
<dbReference type="GO" id="GO:0017148">
    <property type="term" value="P:negative regulation of translation"/>
    <property type="evidence" value="ECO:0007669"/>
    <property type="project" value="TreeGrafter"/>
</dbReference>
<evidence type="ECO:0000256" key="2">
    <source>
        <dbReference type="ARBA" id="ARBA00010574"/>
    </source>
</evidence>
<dbReference type="AlphaFoldDB" id="A0A8B8JZB0"/>
<name>A0A8B8JZB0_ABRPR</name>
<reference evidence="5" key="2">
    <citation type="submission" date="2025-08" db="UniProtKB">
        <authorList>
            <consortium name="RefSeq"/>
        </authorList>
    </citation>
    <scope>IDENTIFICATION</scope>
    <source>
        <tissue evidence="5">Young leaves</tissue>
    </source>
</reference>
<dbReference type="PANTHER" id="PTHR21043">
    <property type="entry name" value="IOJAP SUPERFAMILY ORTHOLOG"/>
    <property type="match status" value="1"/>
</dbReference>
<dbReference type="PANTHER" id="PTHR21043:SF0">
    <property type="entry name" value="MITOCHONDRIAL ASSEMBLY OF RIBOSOMAL LARGE SUBUNIT PROTEIN 1"/>
    <property type="match status" value="1"/>
</dbReference>
<keyword evidence="3" id="KW-0496">Mitochondrion</keyword>
<dbReference type="Gene3D" id="3.30.460.10">
    <property type="entry name" value="Beta Polymerase, domain 2"/>
    <property type="match status" value="1"/>
</dbReference>
<evidence type="ECO:0000313" key="4">
    <source>
        <dbReference type="Proteomes" id="UP000694853"/>
    </source>
</evidence>
<dbReference type="GO" id="GO:0090071">
    <property type="term" value="P:negative regulation of ribosome biogenesis"/>
    <property type="evidence" value="ECO:0007669"/>
    <property type="project" value="TreeGrafter"/>
</dbReference>
<evidence type="ECO:0000313" key="5">
    <source>
        <dbReference type="RefSeq" id="XP_027336721.1"/>
    </source>
</evidence>
<accession>A0A8B8JZB0</accession>
<dbReference type="FunFam" id="3.30.460.10:FF:000018">
    <property type="entry name" value="Mitochondrial assembly of ribosomal large subunit 1"/>
    <property type="match status" value="1"/>
</dbReference>
<dbReference type="HAMAP" id="MF_01477">
    <property type="entry name" value="Iojap_RsfS"/>
    <property type="match status" value="1"/>
</dbReference>
<comment type="similarity">
    <text evidence="2">Belongs to the Iojap/RsfS family.</text>
</comment>
<dbReference type="Proteomes" id="UP000694853">
    <property type="component" value="Unplaced"/>
</dbReference>
<dbReference type="RefSeq" id="XP_027336721.1">
    <property type="nucleotide sequence ID" value="XM_027480920.1"/>
</dbReference>
<protein>
    <submittedName>
        <fullName evidence="5">Protein Iojap-related, mitochondrial</fullName>
    </submittedName>
</protein>
<reference evidence="4" key="1">
    <citation type="journal article" date="2019" name="Toxins">
        <title>Detection of Abrin-Like and Prepropulchellin-Like Toxin Genes and Transcripts Using Whole Genome Sequencing and Full-Length Transcript Sequencing of Abrus precatorius.</title>
        <authorList>
            <person name="Hovde B.T."/>
            <person name="Daligault H.E."/>
            <person name="Hanschen E.R."/>
            <person name="Kunde Y.A."/>
            <person name="Johnson M.B."/>
            <person name="Starkenburg S.R."/>
            <person name="Johnson S.L."/>
        </authorList>
    </citation>
    <scope>NUCLEOTIDE SEQUENCE [LARGE SCALE GENOMIC DNA]</scope>
</reference>
<gene>
    <name evidence="5" type="primary">LOC113850389</name>
</gene>